<feature type="transmembrane region" description="Helical" evidence="2">
    <location>
        <begin position="83"/>
        <end position="102"/>
    </location>
</feature>
<dbReference type="Pfam" id="PF11222">
    <property type="entry name" value="DUF3017"/>
    <property type="match status" value="1"/>
</dbReference>
<proteinExistence type="predicted"/>
<evidence type="ECO:0000313" key="3">
    <source>
        <dbReference type="EMBL" id="MFD1948026.1"/>
    </source>
</evidence>
<keyword evidence="2" id="KW-1133">Transmembrane helix</keyword>
<dbReference type="EMBL" id="JBHUGD010000003">
    <property type="protein sequence ID" value="MFD1948026.1"/>
    <property type="molecule type" value="Genomic_DNA"/>
</dbReference>
<gene>
    <name evidence="3" type="ORF">ACFSDE_14595</name>
</gene>
<sequence>MSEAASEPAPDIKPPDPAPRRYPSTIGGLLYLVALAGVITGLGVAALDDWRTGVRVVAASLAFAAGCRLVLPSRQAGMLAVRHRAFDVPLLLVVAGLIWFLAGDIPQQPF</sequence>
<comment type="caution">
    <text evidence="3">The sequence shown here is derived from an EMBL/GenBank/DDBJ whole genome shotgun (WGS) entry which is preliminary data.</text>
</comment>
<keyword evidence="4" id="KW-1185">Reference proteome</keyword>
<evidence type="ECO:0000313" key="4">
    <source>
        <dbReference type="Proteomes" id="UP001597351"/>
    </source>
</evidence>
<reference evidence="4" key="1">
    <citation type="journal article" date="2019" name="Int. J. Syst. Evol. Microbiol.">
        <title>The Global Catalogue of Microorganisms (GCM) 10K type strain sequencing project: providing services to taxonomists for standard genome sequencing and annotation.</title>
        <authorList>
            <consortium name="The Broad Institute Genomics Platform"/>
            <consortium name="The Broad Institute Genome Sequencing Center for Infectious Disease"/>
            <person name="Wu L."/>
            <person name="Ma J."/>
        </authorList>
    </citation>
    <scope>NUCLEOTIDE SEQUENCE [LARGE SCALE GENOMIC DNA]</scope>
    <source>
        <strain evidence="4">CGMCC 1.12477</strain>
    </source>
</reference>
<accession>A0ABW4TSM0</accession>
<evidence type="ECO:0000256" key="2">
    <source>
        <dbReference type="SAM" id="Phobius"/>
    </source>
</evidence>
<dbReference type="InterPro" id="IPR021385">
    <property type="entry name" value="DUF3017"/>
</dbReference>
<evidence type="ECO:0000256" key="1">
    <source>
        <dbReference type="SAM" id="MobiDB-lite"/>
    </source>
</evidence>
<organism evidence="3 4">
    <name type="scientific">Nocardioides aestuarii</name>
    <dbReference type="NCBI Taxonomy" id="252231"/>
    <lineage>
        <taxon>Bacteria</taxon>
        <taxon>Bacillati</taxon>
        <taxon>Actinomycetota</taxon>
        <taxon>Actinomycetes</taxon>
        <taxon>Propionibacteriales</taxon>
        <taxon>Nocardioidaceae</taxon>
        <taxon>Nocardioides</taxon>
    </lineage>
</organism>
<dbReference type="RefSeq" id="WP_343919678.1">
    <property type="nucleotide sequence ID" value="NZ_BAAAJT010000002.1"/>
</dbReference>
<protein>
    <submittedName>
        <fullName evidence="3">DUF3017 domain-containing protein</fullName>
    </submittedName>
</protein>
<feature type="transmembrane region" description="Helical" evidence="2">
    <location>
        <begin position="29"/>
        <end position="47"/>
    </location>
</feature>
<keyword evidence="2" id="KW-0472">Membrane</keyword>
<dbReference type="Proteomes" id="UP001597351">
    <property type="component" value="Unassembled WGS sequence"/>
</dbReference>
<name>A0ABW4TSM0_9ACTN</name>
<keyword evidence="2" id="KW-0812">Transmembrane</keyword>
<feature type="region of interest" description="Disordered" evidence="1">
    <location>
        <begin position="1"/>
        <end position="20"/>
    </location>
</feature>